<dbReference type="InterPro" id="IPR002347">
    <property type="entry name" value="SDR_fam"/>
</dbReference>
<name>A0AAE3G4C1_9GAMM</name>
<dbReference type="SUPFAM" id="SSF51735">
    <property type="entry name" value="NAD(P)-binding Rossmann-fold domains"/>
    <property type="match status" value="1"/>
</dbReference>
<dbReference type="PRINTS" id="PR00080">
    <property type="entry name" value="SDRFAMILY"/>
</dbReference>
<reference evidence="2" key="1">
    <citation type="submission" date="2022-03" db="EMBL/GenBank/DDBJ databases">
        <title>Genomic Encyclopedia of Type Strains, Phase III (KMG-III): the genomes of soil and plant-associated and newly described type strains.</title>
        <authorList>
            <person name="Whitman W."/>
        </authorList>
    </citation>
    <scope>NUCLEOTIDE SEQUENCE</scope>
    <source>
        <strain evidence="2">ANL 6-2</strain>
    </source>
</reference>
<protein>
    <submittedName>
        <fullName evidence="2">3-hydroxybutyrate dehydrogenase</fullName>
        <ecNumber evidence="2">1.1.1.30</ecNumber>
    </submittedName>
</protein>
<evidence type="ECO:0000256" key="1">
    <source>
        <dbReference type="ARBA" id="ARBA00006484"/>
    </source>
</evidence>
<dbReference type="InterPro" id="IPR050259">
    <property type="entry name" value="SDR"/>
</dbReference>
<dbReference type="PANTHER" id="PTHR42879:SF2">
    <property type="entry name" value="3-OXOACYL-[ACYL-CARRIER-PROTEIN] REDUCTASE FABG"/>
    <property type="match status" value="1"/>
</dbReference>
<dbReference type="GO" id="GO:0032787">
    <property type="term" value="P:monocarboxylic acid metabolic process"/>
    <property type="evidence" value="ECO:0007669"/>
    <property type="project" value="UniProtKB-ARBA"/>
</dbReference>
<dbReference type="CDD" id="cd05233">
    <property type="entry name" value="SDR_c"/>
    <property type="match status" value="1"/>
</dbReference>
<comment type="caution">
    <text evidence="2">The sequence shown here is derived from an EMBL/GenBank/DDBJ whole genome shotgun (WGS) entry which is preliminary data.</text>
</comment>
<dbReference type="NCBIfam" id="NF009093">
    <property type="entry name" value="PRK12429.1"/>
    <property type="match status" value="1"/>
</dbReference>
<keyword evidence="2" id="KW-0560">Oxidoreductase</keyword>
<gene>
    <name evidence="2" type="ORF">J2T57_000761</name>
</gene>
<dbReference type="GO" id="GO:0003858">
    <property type="term" value="F:3-hydroxybutyrate dehydrogenase activity"/>
    <property type="evidence" value="ECO:0007669"/>
    <property type="project" value="UniProtKB-EC"/>
</dbReference>
<keyword evidence="3" id="KW-1185">Reference proteome</keyword>
<dbReference type="FunFam" id="3.40.50.720:FF:000084">
    <property type="entry name" value="Short-chain dehydrogenase reductase"/>
    <property type="match status" value="1"/>
</dbReference>
<dbReference type="Pfam" id="PF13561">
    <property type="entry name" value="adh_short_C2"/>
    <property type="match status" value="1"/>
</dbReference>
<accession>A0AAE3G4C1</accession>
<dbReference type="PROSITE" id="PS00061">
    <property type="entry name" value="ADH_SHORT"/>
    <property type="match status" value="1"/>
</dbReference>
<dbReference type="EMBL" id="JALJXV010000002">
    <property type="protein sequence ID" value="MCP1673662.1"/>
    <property type="molecule type" value="Genomic_DNA"/>
</dbReference>
<dbReference type="EC" id="1.1.1.30" evidence="2"/>
<dbReference type="InterPro" id="IPR020904">
    <property type="entry name" value="Sc_DH/Rdtase_CS"/>
</dbReference>
<dbReference type="AlphaFoldDB" id="A0AAE3G4C1"/>
<dbReference type="PRINTS" id="PR00081">
    <property type="entry name" value="GDHRDH"/>
</dbReference>
<dbReference type="RefSeq" id="WP_253474469.1">
    <property type="nucleotide sequence ID" value="NZ_JALJXV010000002.1"/>
</dbReference>
<evidence type="ECO:0000313" key="2">
    <source>
        <dbReference type="EMBL" id="MCP1673662.1"/>
    </source>
</evidence>
<dbReference type="PANTHER" id="PTHR42879">
    <property type="entry name" value="3-OXOACYL-(ACYL-CARRIER-PROTEIN) REDUCTASE"/>
    <property type="match status" value="1"/>
</dbReference>
<organism evidence="2 3">
    <name type="scientific">Natronocella acetinitrilica</name>
    <dbReference type="NCBI Taxonomy" id="414046"/>
    <lineage>
        <taxon>Bacteria</taxon>
        <taxon>Pseudomonadati</taxon>
        <taxon>Pseudomonadota</taxon>
        <taxon>Gammaproteobacteria</taxon>
        <taxon>Chromatiales</taxon>
        <taxon>Ectothiorhodospiraceae</taxon>
        <taxon>Natronocella</taxon>
    </lineage>
</organism>
<dbReference type="Gene3D" id="3.40.50.720">
    <property type="entry name" value="NAD(P)-binding Rossmann-like Domain"/>
    <property type="match status" value="1"/>
</dbReference>
<dbReference type="Proteomes" id="UP001205843">
    <property type="component" value="Unassembled WGS sequence"/>
</dbReference>
<proteinExistence type="inferred from homology"/>
<evidence type="ECO:0000313" key="3">
    <source>
        <dbReference type="Proteomes" id="UP001205843"/>
    </source>
</evidence>
<dbReference type="InterPro" id="IPR036291">
    <property type="entry name" value="NAD(P)-bd_dom_sf"/>
</dbReference>
<sequence length="259" mass="27884">MRLDGCVALITGAGRGIGRTIAERFAAEGARVALADLNEQDLETAAHAIEDAGGEAMTMVMNVTDEISVATGVDSVIERWERLDVAIPNAGIQHLAPIHEVELSDWHRVLSVHLDGAFLVTRASLRHMYQQGRGSLIYMGSVHSKEASVQKGPYVVAKHGVLGLCRTVAKEGAAHGVRANTICPGFVRTELLERQLPDLARTHGITEEEVIQNIFLSHTVNGEFVTQEDLAEMAVALAAFPTNALTGQSIIVSHGWHMA</sequence>
<comment type="similarity">
    <text evidence="1">Belongs to the short-chain dehydrogenases/reductases (SDR) family.</text>
</comment>